<dbReference type="STRING" id="1850517.A8708_12445"/>
<organism evidence="1 2">
    <name type="scientific">Paenibacillus oryzisoli</name>
    <dbReference type="NCBI Taxonomy" id="1850517"/>
    <lineage>
        <taxon>Bacteria</taxon>
        <taxon>Bacillati</taxon>
        <taxon>Bacillota</taxon>
        <taxon>Bacilli</taxon>
        <taxon>Bacillales</taxon>
        <taxon>Paenibacillaceae</taxon>
        <taxon>Paenibacillus</taxon>
    </lineage>
</organism>
<name>A0A198ALG6_9BACL</name>
<gene>
    <name evidence="1" type="ORF">A8708_12445</name>
</gene>
<reference evidence="1 2" key="1">
    <citation type="submission" date="2016-05" db="EMBL/GenBank/DDBJ databases">
        <title>Paenibacillus sp. 1ZS3-15 nov., isolated from the rhizosphere soil.</title>
        <authorList>
            <person name="Zhang X.X."/>
            <person name="Zhang J."/>
        </authorList>
    </citation>
    <scope>NUCLEOTIDE SEQUENCE [LARGE SCALE GENOMIC DNA]</scope>
    <source>
        <strain evidence="1 2">1ZS3-15</strain>
    </source>
</reference>
<sequence length="372" mass="43344">MNKVVEEVYLEQLDKSRIRSHAKVPQGPIRLMICVYRYILPGVDEQLSFWKSRASSIPDEELRTQALASIATKQFHCQGGAVYAAAHLSMRHILIPLIVAFQSISDYLDNLCDRSTSLDPKDFRQLHQSMLDAVDPAKPLHDYYAFRDEKEDGGYLRDLVQQCQTSISQMPSYLKVADQVKEFVGLYCDLQVYKHIRKDLREPQLHQWWNHHHHKYRQIDWNEFAAATGSTLGMFMLFLAACDPILTDKQVESIREAYFPYVCGLHILLDYLIDQEEDIVGGDLNFCTYYDSLDTTVERIAFIVQEARSKILFLEHPRFHRMIIEGLLALYLSDPKVNSQHQVKKISKRLMKNSPLTRLFFWINSMYIRTTS</sequence>
<accession>A0A198ALG6</accession>
<dbReference type="EMBL" id="LYPB01000045">
    <property type="protein sequence ID" value="OAS22374.1"/>
    <property type="molecule type" value="Genomic_DNA"/>
</dbReference>
<dbReference type="AlphaFoldDB" id="A0A198ALG6"/>
<proteinExistence type="predicted"/>
<dbReference type="Proteomes" id="UP000078454">
    <property type="component" value="Unassembled WGS sequence"/>
</dbReference>
<dbReference type="Pfam" id="PF10776">
    <property type="entry name" value="DUF2600"/>
    <property type="match status" value="1"/>
</dbReference>
<evidence type="ECO:0000313" key="1">
    <source>
        <dbReference type="EMBL" id="OAS22374.1"/>
    </source>
</evidence>
<protein>
    <submittedName>
        <fullName evidence="1">Tetraprenyl-beta-curcumene synthase</fullName>
    </submittedName>
</protein>
<keyword evidence="2" id="KW-1185">Reference proteome</keyword>
<comment type="caution">
    <text evidence="1">The sequence shown here is derived from an EMBL/GenBank/DDBJ whole genome shotgun (WGS) entry which is preliminary data.</text>
</comment>
<evidence type="ECO:0000313" key="2">
    <source>
        <dbReference type="Proteomes" id="UP000078454"/>
    </source>
</evidence>
<dbReference type="InterPro" id="IPR019712">
    <property type="entry name" value="YtpB-like"/>
</dbReference>